<accession>A0A919G4Y3</accession>
<dbReference type="CDD" id="cd04433">
    <property type="entry name" value="AFD_class_I"/>
    <property type="match status" value="1"/>
</dbReference>
<reference evidence="3" key="2">
    <citation type="submission" date="2020-09" db="EMBL/GenBank/DDBJ databases">
        <authorList>
            <person name="Sun Q."/>
            <person name="Ohkuma M."/>
        </authorList>
    </citation>
    <scope>NUCLEOTIDE SEQUENCE</scope>
    <source>
        <strain evidence="3">JCM 4646</strain>
    </source>
</reference>
<dbReference type="GO" id="GO:0016878">
    <property type="term" value="F:acid-thiol ligase activity"/>
    <property type="evidence" value="ECO:0007669"/>
    <property type="project" value="UniProtKB-ARBA"/>
</dbReference>
<organism evidence="3 4">
    <name type="scientific">Kitasatospora indigofera</name>
    <dbReference type="NCBI Taxonomy" id="67307"/>
    <lineage>
        <taxon>Bacteria</taxon>
        <taxon>Bacillati</taxon>
        <taxon>Actinomycetota</taxon>
        <taxon>Actinomycetes</taxon>
        <taxon>Kitasatosporales</taxon>
        <taxon>Streptomycetaceae</taxon>
        <taxon>Kitasatospora</taxon>
    </lineage>
</organism>
<dbReference type="InterPro" id="IPR050237">
    <property type="entry name" value="ATP-dep_AMP-bd_enzyme"/>
</dbReference>
<dbReference type="InterPro" id="IPR020845">
    <property type="entry name" value="AMP-binding_CS"/>
</dbReference>
<name>A0A919G4Y3_9ACTN</name>
<dbReference type="Pfam" id="PF00501">
    <property type="entry name" value="AMP-binding"/>
    <property type="match status" value="1"/>
</dbReference>
<evidence type="ECO:0000313" key="4">
    <source>
        <dbReference type="Proteomes" id="UP000617734"/>
    </source>
</evidence>
<dbReference type="PROSITE" id="PS00455">
    <property type="entry name" value="AMP_BINDING"/>
    <property type="match status" value="1"/>
</dbReference>
<evidence type="ECO:0000259" key="1">
    <source>
        <dbReference type="Pfam" id="PF00501"/>
    </source>
</evidence>
<dbReference type="SUPFAM" id="SSF56801">
    <property type="entry name" value="Acetyl-CoA synthetase-like"/>
    <property type="match status" value="1"/>
</dbReference>
<comment type="caution">
    <text evidence="3">The sequence shown here is derived from an EMBL/GenBank/DDBJ whole genome shotgun (WGS) entry which is preliminary data.</text>
</comment>
<evidence type="ECO:0008006" key="5">
    <source>
        <dbReference type="Google" id="ProtNLM"/>
    </source>
</evidence>
<dbReference type="AlphaFoldDB" id="A0A919G4Y3"/>
<evidence type="ECO:0000259" key="2">
    <source>
        <dbReference type="Pfam" id="PF13193"/>
    </source>
</evidence>
<dbReference type="InterPro" id="IPR025110">
    <property type="entry name" value="AMP-bd_C"/>
</dbReference>
<dbReference type="RefSeq" id="WP_190213323.1">
    <property type="nucleotide sequence ID" value="NZ_BNBO01000034.1"/>
</dbReference>
<dbReference type="Proteomes" id="UP000617734">
    <property type="component" value="Unassembled WGS sequence"/>
</dbReference>
<dbReference type="EMBL" id="BNBO01000034">
    <property type="protein sequence ID" value="GHH77774.1"/>
    <property type="molecule type" value="Genomic_DNA"/>
</dbReference>
<proteinExistence type="predicted"/>
<dbReference type="InterPro" id="IPR000873">
    <property type="entry name" value="AMP-dep_synth/lig_dom"/>
</dbReference>
<dbReference type="InterPro" id="IPR045851">
    <property type="entry name" value="AMP-bd_C_sf"/>
</dbReference>
<protein>
    <recommendedName>
        <fullName evidence="5">AMP-dependent synthetase/ligase domain-containing protein</fullName>
    </recommendedName>
</protein>
<reference evidence="3" key="1">
    <citation type="journal article" date="2014" name="Int. J. Syst. Evol. Microbiol.">
        <title>Complete genome sequence of Corynebacterium casei LMG S-19264T (=DSM 44701T), isolated from a smear-ripened cheese.</title>
        <authorList>
            <consortium name="US DOE Joint Genome Institute (JGI-PGF)"/>
            <person name="Walter F."/>
            <person name="Albersmeier A."/>
            <person name="Kalinowski J."/>
            <person name="Ruckert C."/>
        </authorList>
    </citation>
    <scope>NUCLEOTIDE SEQUENCE</scope>
    <source>
        <strain evidence="3">JCM 4646</strain>
    </source>
</reference>
<dbReference type="Pfam" id="PF13193">
    <property type="entry name" value="AMP-binding_C"/>
    <property type="match status" value="1"/>
</dbReference>
<dbReference type="PANTHER" id="PTHR43767:SF1">
    <property type="entry name" value="NONRIBOSOMAL PEPTIDE SYNTHASE PES1 (EUROFUNG)-RELATED"/>
    <property type="match status" value="1"/>
</dbReference>
<dbReference type="GeneID" id="95355560"/>
<keyword evidence="4" id="KW-1185">Reference proteome</keyword>
<evidence type="ECO:0000313" key="3">
    <source>
        <dbReference type="EMBL" id="GHH77774.1"/>
    </source>
</evidence>
<feature type="domain" description="AMP-dependent synthetase/ligase" evidence="1">
    <location>
        <begin position="12"/>
        <end position="345"/>
    </location>
</feature>
<feature type="domain" description="AMP-binding enzyme C-terminal" evidence="2">
    <location>
        <begin position="395"/>
        <end position="466"/>
    </location>
</feature>
<dbReference type="Gene3D" id="3.40.50.12780">
    <property type="entry name" value="N-terminal domain of ligase-like"/>
    <property type="match status" value="1"/>
</dbReference>
<dbReference type="PANTHER" id="PTHR43767">
    <property type="entry name" value="LONG-CHAIN-FATTY-ACID--COA LIGASE"/>
    <property type="match status" value="1"/>
</dbReference>
<dbReference type="Gene3D" id="3.30.300.30">
    <property type="match status" value="1"/>
</dbReference>
<dbReference type="InterPro" id="IPR042099">
    <property type="entry name" value="ANL_N_sf"/>
</dbReference>
<sequence length="502" mass="53788">MRELLKRHEDLASARPDDHAVEYHDGRSSGTVLTWAGLCERAERIRTDLLDGGARRHCVSALVLNDHPDLIPTLLALWQLDSPPVLLDPQWGGGLTASILAHSTPVFRVDLEPAVTVTPLAAGAGSTDVPSDAVFIGYTSGSTGDPKAIVFTHERLHDGTLGNVSASLRLRGAPPARLARSMRMSGSGVINLHHTWAAVLGACVVVLPELTVATAPGYWSRLAEHRIDQTFLVPQLVELVNRFAQDRDTTVPGPLCFTGSAPLSPRTQERFQRRFGLPLLNAYGLSETSSAAFFGDLGDDGMATNRIGVPERVAARLRDSAGRIVEGRGEGEIELSGTQVFAGYYRNPVATAETLVGGWLRTGDIARREEDGVYRLVGRSKDAVMKGSYAIYLTEVEEAAAAHPDVLEVAAVPLRLAESTEDIGCLVRLVEGAATAPEDVLGWLRESLGARRAPCRVVLTEAPLPRGGQDKLVRPAIAALWDALPNVPRTLGSSWESAGAGR</sequence>
<gene>
    <name evidence="3" type="ORF">GCM10018781_51920</name>
</gene>